<evidence type="ECO:0000313" key="5">
    <source>
        <dbReference type="EMBL" id="NRF71505.1"/>
    </source>
</evidence>
<dbReference type="Proteomes" id="UP000737171">
    <property type="component" value="Unassembled WGS sequence"/>
</dbReference>
<dbReference type="SUPFAM" id="SSF46894">
    <property type="entry name" value="C-terminal effector domain of the bipartite response regulators"/>
    <property type="match status" value="1"/>
</dbReference>
<dbReference type="Pfam" id="PF25872">
    <property type="entry name" value="HTH_77"/>
    <property type="match status" value="1"/>
</dbReference>
<reference evidence="5 6" key="1">
    <citation type="submission" date="2020-05" db="EMBL/GenBank/DDBJ databases">
        <title>Aquincola sp. isolate from soil.</title>
        <authorList>
            <person name="Han J."/>
            <person name="Kim D.-U."/>
        </authorList>
    </citation>
    <scope>NUCLEOTIDE SEQUENCE [LARGE SCALE GENOMIC DNA]</scope>
    <source>
        <strain evidence="5 6">S2</strain>
    </source>
</reference>
<comment type="caution">
    <text evidence="5">The sequence shown here is derived from an EMBL/GenBank/DDBJ whole genome shotgun (WGS) entry which is preliminary data.</text>
</comment>
<dbReference type="InterPro" id="IPR036388">
    <property type="entry name" value="WH-like_DNA-bd_sf"/>
</dbReference>
<protein>
    <submittedName>
        <fullName evidence="5">Winged helix-turn-helix domain-containing protein</fullName>
    </submittedName>
</protein>
<dbReference type="PANTHER" id="PTHR47691">
    <property type="entry name" value="REGULATOR-RELATED"/>
    <property type="match status" value="1"/>
</dbReference>
<dbReference type="Pfam" id="PF13401">
    <property type="entry name" value="AAA_22"/>
    <property type="match status" value="1"/>
</dbReference>
<dbReference type="Pfam" id="PF00486">
    <property type="entry name" value="Trans_reg_C"/>
    <property type="match status" value="1"/>
</dbReference>
<feature type="compositionally biased region" description="Low complexity" evidence="3">
    <location>
        <begin position="121"/>
        <end position="139"/>
    </location>
</feature>
<sequence>MPAHERSTDALARPLRFGPGGRFELRPAEYRLLVDGQPATLGGRALDLLMALAARPSELHTKSALLDSVWAGLVVEEGNLRVQINALRRLLGEDAIATVPGRGYRFSAPLHPDPHPDPHAVPDATAPTLTPALAPAATPTHPPLFGRDADLAHLQHALRDGSGCVTLVGTPGVGKSSLARAAMARWPARSAWVDLAPLTQPGQVAGAIARALGGQLGAGDPAPQVLCLLPEGEALLLVLDNAEHLIAPCAEWVVHLRGAPSLQLLVTSQLPLAVDGERVLRLEPLHVAEGVEGPDAHEGALALLIHRIRAADSRFDVTPKSLPLLAALCRQLDGLPLALEMAAARVPLMGLQAVHDALAERFALLSRGRRDSAARHRSLLAALDWSYQLLEAPEQRLFRALGVFAGGFTLDLAVTLTSDEHVGRWDIVDGLATLVERSLVSVNGEDPPRYRLLETMRAYALGKLASPDPGAADGADEARSLRRRHAAAVLALIAGSDAQPLWLADMENVREAFLWAREHDLAAAAQLGARAARVMVFSVWRQEITDWMVSLQPAMQQAAGQALAAPTQALWWSMLGYLLGIRLHPQARPAARHAVALWRPLGNPTELQIAIANWIRAFIEPVGELRDELDEACAALREVSAGDDTPLTRLRVNGALAVAARLRYDTLALLACNEQELLAARELGLHAKAQAAENNICVSLVRLGRHAEAAVRAQALLQRVDADGGDGNGNLPWVLNVLVEALVGLGRLPEAAALVPRSLATGRRFGTSVAWLGILLLVAAQHRAEAAGRLAGHVRRQWTANGATLDPVELHCLAQATAAAEARLGAEATAALAAEGHALSDEAAAALAVGDAG</sequence>
<dbReference type="InterPro" id="IPR049945">
    <property type="entry name" value="AAA_22"/>
</dbReference>
<name>A0ABX2ERY6_9BURK</name>
<accession>A0ABX2ERY6</accession>
<keyword evidence="6" id="KW-1185">Reference proteome</keyword>
<feature type="domain" description="OmpR/PhoB-type" evidence="4">
    <location>
        <begin position="12"/>
        <end position="108"/>
    </location>
</feature>
<dbReference type="PROSITE" id="PS51755">
    <property type="entry name" value="OMPR_PHOB"/>
    <property type="match status" value="1"/>
</dbReference>
<evidence type="ECO:0000256" key="2">
    <source>
        <dbReference type="PROSITE-ProRule" id="PRU01091"/>
    </source>
</evidence>
<gene>
    <name evidence="5" type="ORF">HLB44_31410</name>
</gene>
<feature type="region of interest" description="Disordered" evidence="3">
    <location>
        <begin position="111"/>
        <end position="146"/>
    </location>
</feature>
<dbReference type="InterPro" id="IPR027417">
    <property type="entry name" value="P-loop_NTPase"/>
</dbReference>
<dbReference type="PANTHER" id="PTHR47691:SF3">
    <property type="entry name" value="HTH-TYPE TRANSCRIPTIONAL REGULATOR RV0890C-RELATED"/>
    <property type="match status" value="1"/>
</dbReference>
<evidence type="ECO:0000256" key="1">
    <source>
        <dbReference type="ARBA" id="ARBA00023125"/>
    </source>
</evidence>
<dbReference type="InterPro" id="IPR058852">
    <property type="entry name" value="HTH_77"/>
</dbReference>
<evidence type="ECO:0000256" key="3">
    <source>
        <dbReference type="SAM" id="MobiDB-lite"/>
    </source>
</evidence>
<proteinExistence type="predicted"/>
<dbReference type="InterPro" id="IPR016032">
    <property type="entry name" value="Sig_transdc_resp-reg_C-effctor"/>
</dbReference>
<dbReference type="EMBL" id="JABRWJ010000012">
    <property type="protein sequence ID" value="NRF71505.1"/>
    <property type="molecule type" value="Genomic_DNA"/>
</dbReference>
<feature type="DNA-binding region" description="OmpR/PhoB-type" evidence="2">
    <location>
        <begin position="12"/>
        <end position="108"/>
    </location>
</feature>
<dbReference type="RefSeq" id="WP_173132827.1">
    <property type="nucleotide sequence ID" value="NZ_JABRWJ010000012.1"/>
</dbReference>
<dbReference type="SMART" id="SM00862">
    <property type="entry name" value="Trans_reg_C"/>
    <property type="match status" value="1"/>
</dbReference>
<evidence type="ECO:0000313" key="6">
    <source>
        <dbReference type="Proteomes" id="UP000737171"/>
    </source>
</evidence>
<evidence type="ECO:0000259" key="4">
    <source>
        <dbReference type="PROSITE" id="PS51755"/>
    </source>
</evidence>
<dbReference type="InterPro" id="IPR001867">
    <property type="entry name" value="OmpR/PhoB-type_DNA-bd"/>
</dbReference>
<dbReference type="SUPFAM" id="SSF52540">
    <property type="entry name" value="P-loop containing nucleoside triphosphate hydrolases"/>
    <property type="match status" value="1"/>
</dbReference>
<organism evidence="5 6">
    <name type="scientific">Pseudaquabacterium terrae</name>
    <dbReference type="NCBI Taxonomy" id="2732868"/>
    <lineage>
        <taxon>Bacteria</taxon>
        <taxon>Pseudomonadati</taxon>
        <taxon>Pseudomonadota</taxon>
        <taxon>Betaproteobacteria</taxon>
        <taxon>Burkholderiales</taxon>
        <taxon>Sphaerotilaceae</taxon>
        <taxon>Pseudaquabacterium</taxon>
    </lineage>
</organism>
<dbReference type="Gene3D" id="3.40.50.300">
    <property type="entry name" value="P-loop containing nucleotide triphosphate hydrolases"/>
    <property type="match status" value="1"/>
</dbReference>
<dbReference type="SMART" id="SM00382">
    <property type="entry name" value="AAA"/>
    <property type="match status" value="1"/>
</dbReference>
<dbReference type="InterPro" id="IPR003593">
    <property type="entry name" value="AAA+_ATPase"/>
</dbReference>
<dbReference type="Gene3D" id="1.10.10.10">
    <property type="entry name" value="Winged helix-like DNA-binding domain superfamily/Winged helix DNA-binding domain"/>
    <property type="match status" value="1"/>
</dbReference>
<keyword evidence="1 2" id="KW-0238">DNA-binding</keyword>